<organism evidence="2 3">
    <name type="scientific">Rhodopirellula sallentina SM41</name>
    <dbReference type="NCBI Taxonomy" id="1263870"/>
    <lineage>
        <taxon>Bacteria</taxon>
        <taxon>Pseudomonadati</taxon>
        <taxon>Planctomycetota</taxon>
        <taxon>Planctomycetia</taxon>
        <taxon>Pirellulales</taxon>
        <taxon>Pirellulaceae</taxon>
        <taxon>Rhodopirellula</taxon>
    </lineage>
</organism>
<dbReference type="InterPro" id="IPR013320">
    <property type="entry name" value="ConA-like_dom_sf"/>
</dbReference>
<evidence type="ECO:0000313" key="3">
    <source>
        <dbReference type="Proteomes" id="UP000011885"/>
    </source>
</evidence>
<sequence length="572" mass="63174">MNSVKRRFGDLLSRFNDGSLDESEFAELATLLDQHESLRTDFVEYLDTVTLLNEVKGARTLSSPVLPNVQRRVMEDDSACDDATLMKTGERRRNALVFFSTAIAILLIANLAALLLLLRNDDHQFTVARLPGPPSSTVVSSSREPHLVAMTACLWQSDWSPKLRQSLRAGEVIELLAGIAEFEIVNDFGCTARVLVEGPASVLVQRNKGLMIQHGRVIANSGECSGEFEIGIPGGSVRFAESSSIGIDLSLSGSEIHSFEGEAQFFRIASETLGEHSILIGEGEAAKFVKALDQKLIVSRSQADDSLFASTRSMSLDQLRLPDSYAEAVLDSNPDIYWRFGSASSVTNSASTDRWNGIIEGNVVWKRYENNFTPEFGTSTEGPSMVVSNDLWPPVPLDEYSVELWAKPSHYHNATLVSLSAAKQVGTRHGHAFMLEVSAAYDKPDDIRQQNRLRFLQRNPPGSFGGTSCYSEEVYKLRAWQHVVARKSAGVMELFVNGKLSATAIHELPLVANLNIAVGQQHPRRRYVRSFIGQLDEVAFYPRALSDDEIQKHVEAATPQSADKRGIQTNTW</sequence>
<dbReference type="PATRIC" id="fig|1263870.3.peg.6907"/>
<evidence type="ECO:0000313" key="2">
    <source>
        <dbReference type="EMBL" id="EMI52032.1"/>
    </source>
</evidence>
<reference evidence="2 3" key="1">
    <citation type="journal article" date="2013" name="Mar. Genomics">
        <title>Expression of sulfatases in Rhodopirellula baltica and the diversity of sulfatases in the genus Rhodopirellula.</title>
        <authorList>
            <person name="Wegner C.E."/>
            <person name="Richter-Heitmann T."/>
            <person name="Klindworth A."/>
            <person name="Klockow C."/>
            <person name="Richter M."/>
            <person name="Achstetter T."/>
            <person name="Glockner F.O."/>
            <person name="Harder J."/>
        </authorList>
    </citation>
    <scope>NUCLEOTIDE SEQUENCE [LARGE SCALE GENOMIC DNA]</scope>
    <source>
        <strain evidence="2 3">SM41</strain>
    </source>
</reference>
<accession>M5TS67</accession>
<dbReference type="Proteomes" id="UP000011885">
    <property type="component" value="Unassembled WGS sequence"/>
</dbReference>
<dbReference type="EMBL" id="ANOH01000454">
    <property type="protein sequence ID" value="EMI52032.1"/>
    <property type="molecule type" value="Genomic_DNA"/>
</dbReference>
<keyword evidence="1" id="KW-0812">Transmembrane</keyword>
<feature type="transmembrane region" description="Helical" evidence="1">
    <location>
        <begin position="95"/>
        <end position="118"/>
    </location>
</feature>
<comment type="caution">
    <text evidence="2">The sequence shown here is derived from an EMBL/GenBank/DDBJ whole genome shotgun (WGS) entry which is preliminary data.</text>
</comment>
<proteinExistence type="predicted"/>
<dbReference type="RefSeq" id="WP_008688611.1">
    <property type="nucleotide sequence ID" value="NZ_ANOH01000454.1"/>
</dbReference>
<dbReference type="OrthoDB" id="292867at2"/>
<dbReference type="Gene3D" id="2.60.120.200">
    <property type="match status" value="1"/>
</dbReference>
<evidence type="ECO:0008006" key="4">
    <source>
        <dbReference type="Google" id="ProtNLM"/>
    </source>
</evidence>
<dbReference type="AlphaFoldDB" id="M5TS67"/>
<keyword evidence="1" id="KW-1133">Transmembrane helix</keyword>
<keyword evidence="3" id="KW-1185">Reference proteome</keyword>
<keyword evidence="1" id="KW-0472">Membrane</keyword>
<protein>
    <recommendedName>
        <fullName evidence="4">FecR protein</fullName>
    </recommendedName>
</protein>
<evidence type="ECO:0000256" key="1">
    <source>
        <dbReference type="SAM" id="Phobius"/>
    </source>
</evidence>
<dbReference type="Pfam" id="PF13385">
    <property type="entry name" value="Laminin_G_3"/>
    <property type="match status" value="1"/>
</dbReference>
<dbReference type="SUPFAM" id="SSF49899">
    <property type="entry name" value="Concanavalin A-like lectins/glucanases"/>
    <property type="match status" value="1"/>
</dbReference>
<name>M5TS67_9BACT</name>
<gene>
    <name evidence="2" type="ORF">RSSM_06520</name>
</gene>